<dbReference type="Pfam" id="PF02210">
    <property type="entry name" value="Laminin_G_2"/>
    <property type="match status" value="2"/>
</dbReference>
<evidence type="ECO:0000256" key="2">
    <source>
        <dbReference type="PROSITE-ProRule" id="PRU00076"/>
    </source>
</evidence>
<dbReference type="AlphaFoldDB" id="G4V6X4"/>
<feature type="compositionally biased region" description="Basic and acidic residues" evidence="3">
    <location>
        <begin position="742"/>
        <end position="755"/>
    </location>
</feature>
<feature type="domain" description="Laminin G" evidence="5">
    <location>
        <begin position="77"/>
        <end position="285"/>
    </location>
</feature>
<feature type="domain" description="EGF-like" evidence="6">
    <location>
        <begin position="315"/>
        <end position="353"/>
    </location>
</feature>
<feature type="transmembrane region" description="Helical" evidence="4">
    <location>
        <begin position="689"/>
        <end position="711"/>
    </location>
</feature>
<dbReference type="HOGENOM" id="CLU_332987_0_0_1"/>
<feature type="domain" description="Laminin G" evidence="5">
    <location>
        <begin position="377"/>
        <end position="564"/>
    </location>
</feature>
<evidence type="ECO:0000256" key="3">
    <source>
        <dbReference type="SAM" id="MobiDB-lite"/>
    </source>
</evidence>
<keyword evidence="1" id="KW-1015">Disulfide bond</keyword>
<dbReference type="InterPro" id="IPR001791">
    <property type="entry name" value="Laminin_G"/>
</dbReference>
<dbReference type="RefSeq" id="XP_018647702.1">
    <property type="nucleotide sequence ID" value="XM_018793162.1"/>
</dbReference>
<keyword evidence="4" id="KW-0472">Membrane</keyword>
<proteinExistence type="predicted"/>
<comment type="caution">
    <text evidence="2">Lacks conserved residue(s) required for the propagation of feature annotation.</text>
</comment>
<feature type="region of interest" description="Disordered" evidence="3">
    <location>
        <begin position="736"/>
        <end position="755"/>
    </location>
</feature>
<keyword evidence="7" id="KW-1185">Reference proteome</keyword>
<evidence type="ECO:0000259" key="5">
    <source>
        <dbReference type="PROSITE" id="PS50025"/>
    </source>
</evidence>
<evidence type="ECO:0000256" key="1">
    <source>
        <dbReference type="ARBA" id="ARBA00023157"/>
    </source>
</evidence>
<dbReference type="eggNOG" id="KOG3514">
    <property type="taxonomic scope" value="Eukaryota"/>
</dbReference>
<evidence type="ECO:0000313" key="8">
    <source>
        <dbReference type="WBParaSite" id="Smp_123840.1"/>
    </source>
</evidence>
<dbReference type="Gene3D" id="2.60.120.200">
    <property type="match status" value="2"/>
</dbReference>
<dbReference type="GeneID" id="8348338"/>
<accession>G4V6X4</accession>
<evidence type="ECO:0000313" key="7">
    <source>
        <dbReference type="Proteomes" id="UP000008854"/>
    </source>
</evidence>
<dbReference type="OrthoDB" id="6275838at2759"/>
<dbReference type="KEGG" id="smm:Smp_123840"/>
<protein>
    <submittedName>
        <fullName evidence="8">Neurexin-4</fullName>
    </submittedName>
</protein>
<dbReference type="PROSITE" id="PS50025">
    <property type="entry name" value="LAM_G_DOMAIN"/>
    <property type="match status" value="2"/>
</dbReference>
<evidence type="ECO:0000256" key="4">
    <source>
        <dbReference type="SAM" id="Phobius"/>
    </source>
</evidence>
<reference evidence="8" key="2">
    <citation type="submission" date="2018-12" db="UniProtKB">
        <authorList>
            <consortium name="WormBaseParasite"/>
        </authorList>
    </citation>
    <scope>IDENTIFICATION</scope>
    <source>
        <strain evidence="8">Puerto Rican</strain>
    </source>
</reference>
<dbReference type="Proteomes" id="UP000008854">
    <property type="component" value="Unassembled WGS sequence"/>
</dbReference>
<dbReference type="CTD" id="8348338"/>
<dbReference type="PANTHER" id="PTHR15036:SF89">
    <property type="entry name" value="NEUREXIN 1, ISOFORM F"/>
    <property type="match status" value="1"/>
</dbReference>
<dbReference type="InterPro" id="IPR050372">
    <property type="entry name" value="Neurexin-related_CASP"/>
</dbReference>
<organism evidence="7 8">
    <name type="scientific">Schistosoma mansoni</name>
    <name type="common">Blood fluke</name>
    <dbReference type="NCBI Taxonomy" id="6183"/>
    <lineage>
        <taxon>Eukaryota</taxon>
        <taxon>Metazoa</taxon>
        <taxon>Spiralia</taxon>
        <taxon>Lophotrochozoa</taxon>
        <taxon>Platyhelminthes</taxon>
        <taxon>Trematoda</taxon>
        <taxon>Digenea</taxon>
        <taxon>Strigeidida</taxon>
        <taxon>Schistosomatoidea</taxon>
        <taxon>Schistosomatidae</taxon>
        <taxon>Schistosoma</taxon>
    </lineage>
</organism>
<dbReference type="InterPro" id="IPR000742">
    <property type="entry name" value="EGF"/>
</dbReference>
<dbReference type="PROSITE" id="PS50026">
    <property type="entry name" value="EGF_3"/>
    <property type="match status" value="1"/>
</dbReference>
<dbReference type="SUPFAM" id="SSF49899">
    <property type="entry name" value="Concanavalin A-like lectins/glucanases"/>
    <property type="match status" value="2"/>
</dbReference>
<keyword evidence="4" id="KW-0812">Transmembrane</keyword>
<dbReference type="STRING" id="6183.G4V6X4"/>
<dbReference type="SMART" id="SM00282">
    <property type="entry name" value="LamG"/>
    <property type="match status" value="2"/>
</dbReference>
<dbReference type="WBParaSite" id="Smp_123840.1">
    <property type="protein sequence ID" value="Smp_123840.1"/>
    <property type="gene ID" value="Smp_123840"/>
</dbReference>
<dbReference type="PhylomeDB" id="G4V6X4"/>
<dbReference type="InterPro" id="IPR013320">
    <property type="entry name" value="ConA-like_dom_sf"/>
</dbReference>
<keyword evidence="4" id="KW-1133">Transmembrane helix</keyword>
<dbReference type="InParanoid" id="G4V6X4"/>
<name>G4V6X4_SCHMA</name>
<dbReference type="PANTHER" id="PTHR15036">
    <property type="entry name" value="PIKACHURIN-LIKE PROTEIN"/>
    <property type="match status" value="1"/>
</dbReference>
<keyword evidence="2" id="KW-0245">EGF-like domain</keyword>
<dbReference type="Gene3D" id="2.10.25.10">
    <property type="entry name" value="Laminin"/>
    <property type="match status" value="1"/>
</dbReference>
<sequence length="859" mass="99020">MLDSFQINLEKSDNTIQTFKNTSQKCKVCPSSEKTSMNNGIEMTTIKDKLKTLSIMDMFRRQQSLANIHNSTSLLQTTNTRNDDNVHLYSITFKEADCYLHHPSMHLYEIFNVQFSFRTSQEDGLLLFNSNKQGIDFIMFELIKSYLHFSFDMGSGSQHYALTMYKVTDSKWHHVELSRIDLENNTLLLYIDRYTFDEQSIMIPVINGDISRNFNLNDPLFIGGISQYTFLKWREKLNSYHGFQGCFGNFSINGLPAYNLLDKAKQKYISNWTVPVCYDQIIPGCFERPNYALNCNEIERYPEHYTMKGDERKENLNSRWSKPYCLNDGLCLHSWTTNKCACELTSFEGDRCTRAGTTFLYGFNQDQMINITVNNWTLTTISETIGYLRLIYKDHLRNTRQDEFILGIQIIPMKIDSKSNHSISTIATLLFITNLKQTGDFIHLFLESDRVKLTYDMGGGIVHIIGPNLSVNDGFYHRIRGYRVDHRIILEVDNIRQMYEVNRTYGKSFNNQEVIWIGHAPILNKTDIFHGHMTGVYYNGLLLNDLAAGLSYLPFIQVERFGKVEYVPTFQPLLAISRSVDELLSFESKNVDIQSSSNIPADSATTYISQDDYNNKDVITNILERSSQSSQITNSILGFSLSTFKNYTIISNETSNNNNHTHNTNQYQMNRKKGNLYIQLKGVNKQINIWLLACLTCISLVLFIFLTFLAYKCHYTKYLNNHRSYPRKITLDKQHHQCSSRKSVDTNHSPTDHSLKLNDMNSNIVSKYFEDYTDQSVSSLNYTPTLSCSQRNPSVSNIKPTSLIFVNESVNLPINSSMTENKCIIHNNPISHICHINVNKVLIDDSEKCTLSPIQVSFD</sequence>
<reference evidence="7" key="1">
    <citation type="journal article" date="2012" name="PLoS Negl. Trop. Dis.">
        <title>A systematically improved high quality genome and transcriptome of the human blood fluke Schistosoma mansoni.</title>
        <authorList>
            <person name="Protasio A.V."/>
            <person name="Tsai I.J."/>
            <person name="Babbage A."/>
            <person name="Nichol S."/>
            <person name="Hunt M."/>
            <person name="Aslett M.A."/>
            <person name="De Silva N."/>
            <person name="Velarde G.S."/>
            <person name="Anderson T.J."/>
            <person name="Clark R.C."/>
            <person name="Davidson C."/>
            <person name="Dillon G.P."/>
            <person name="Holroyd N.E."/>
            <person name="LoVerde P.T."/>
            <person name="Lloyd C."/>
            <person name="McQuillan J."/>
            <person name="Oliveira G."/>
            <person name="Otto T.D."/>
            <person name="Parker-Manuel S.J."/>
            <person name="Quail M.A."/>
            <person name="Wilson R.A."/>
            <person name="Zerlotini A."/>
            <person name="Dunne D.W."/>
            <person name="Berriman M."/>
        </authorList>
    </citation>
    <scope>NUCLEOTIDE SEQUENCE [LARGE SCALE GENOMIC DNA]</scope>
    <source>
        <strain evidence="7">Puerto Rican</strain>
    </source>
</reference>
<evidence type="ECO:0000259" key="6">
    <source>
        <dbReference type="PROSITE" id="PS50026"/>
    </source>
</evidence>
<dbReference type="CDD" id="cd00110">
    <property type="entry name" value="LamG"/>
    <property type="match status" value="2"/>
</dbReference>